<dbReference type="InterPro" id="IPR052895">
    <property type="entry name" value="HetReg/Transcr_Mod"/>
</dbReference>
<feature type="compositionally biased region" description="Basic and acidic residues" evidence="1">
    <location>
        <begin position="1"/>
        <end position="11"/>
    </location>
</feature>
<evidence type="ECO:0000259" key="2">
    <source>
        <dbReference type="Pfam" id="PF06985"/>
    </source>
</evidence>
<dbReference type="EMBL" id="JAJHUN010000011">
    <property type="protein sequence ID" value="KAJ4145430.1"/>
    <property type="molecule type" value="Genomic_DNA"/>
</dbReference>
<dbReference type="PANTHER" id="PTHR24148">
    <property type="entry name" value="ANKYRIN REPEAT DOMAIN-CONTAINING PROTEIN 39 HOMOLOG-RELATED"/>
    <property type="match status" value="1"/>
</dbReference>
<accession>A0A9W8Q3G2</accession>
<evidence type="ECO:0000313" key="3">
    <source>
        <dbReference type="EMBL" id="KAJ4145430.1"/>
    </source>
</evidence>
<reference evidence="3" key="1">
    <citation type="journal article" date="2023" name="Access Microbiol">
        <title>De-novo genome assembly for Akanthomyces muscarius, a biocontrol agent of insect agricultural pests.</title>
        <authorList>
            <person name="Erdos Z."/>
            <person name="Studholme D.J."/>
            <person name="Raymond B."/>
            <person name="Sharma M."/>
        </authorList>
    </citation>
    <scope>NUCLEOTIDE SEQUENCE</scope>
    <source>
        <strain evidence="3">Ve6</strain>
    </source>
</reference>
<proteinExistence type="predicted"/>
<feature type="region of interest" description="Disordered" evidence="1">
    <location>
        <begin position="615"/>
        <end position="653"/>
    </location>
</feature>
<name>A0A9W8Q3G2_AKAMU</name>
<evidence type="ECO:0000313" key="4">
    <source>
        <dbReference type="Proteomes" id="UP001144673"/>
    </source>
</evidence>
<keyword evidence="4" id="KW-1185">Reference proteome</keyword>
<feature type="compositionally biased region" description="Basic residues" evidence="1">
    <location>
        <begin position="642"/>
        <end position="653"/>
    </location>
</feature>
<dbReference type="AlphaFoldDB" id="A0A9W8Q3G2"/>
<feature type="domain" description="Heterokaryon incompatibility" evidence="2">
    <location>
        <begin position="63"/>
        <end position="213"/>
    </location>
</feature>
<sequence length="679" mass="75408">MHSCDTHEDQPRPMSARALSCPPLTSVSPGQAESLQATMKTFRLLNTATWAVEVFEIGQAPPYLAISHAWSDAVFPRKLPLSPSFGSDAIAQTIHKRGLHHVRYCWIDLFCIIQDSDEDMCEQIPLMSHIYGDAQAVLIMLTSKLNLTQEQVDQGTAQLDEAIAIWREEAWTDEGVQEYWGRGRGRGTLVQAMGILARFTNAAWGTRVWTLQEYLLATTVVWIGADLEPILIHDELFVAIPRLCEELGISECAHREDPATSEYELLFSHFSGMAARRTGAIDRTRVMEMLGNRQAFLPVDEVYGSMAVSTVEISVRPKESRESAWKRWTEAALTAGHLRWLMLPPSMRIENNAAGLTCAEVACSGRHLLSSASGLDTVTPYGPVTVEDGTVAVTARRIGPCVILRKLGPVLRGGAGWVHRDLTLILYAEGAWLSAIDVAVAFGAGRYTNKQLIMIAQTLANNYERALRFIKQHMETKFRPIFPAERYLSVWADFMQLQSQCVMDMLNFGVGYLIRVQCPATQIPFVTVLVTNGRCPERGMVAFDCNARGGDGRSKLLICERPDAGASKQSSFPETPWHKAGVTVAVGEVYGSGWDSIPFDEVHVGGSRCRVCKGAPAPETHSQPSARAPRRRKDHSTMMSGRLRKRRRGHARKNRINKVIKIRIRGRGRLADLSSLLET</sequence>
<dbReference type="InterPro" id="IPR010730">
    <property type="entry name" value="HET"/>
</dbReference>
<dbReference type="PANTHER" id="PTHR24148:SF73">
    <property type="entry name" value="HET DOMAIN PROTEIN (AFU_ORTHOLOGUE AFUA_8G01020)"/>
    <property type="match status" value="1"/>
</dbReference>
<feature type="region of interest" description="Disordered" evidence="1">
    <location>
        <begin position="1"/>
        <end position="25"/>
    </location>
</feature>
<dbReference type="Pfam" id="PF06985">
    <property type="entry name" value="HET"/>
    <property type="match status" value="1"/>
</dbReference>
<dbReference type="GeneID" id="80891441"/>
<protein>
    <recommendedName>
        <fullName evidence="2">Heterokaryon incompatibility domain-containing protein</fullName>
    </recommendedName>
</protein>
<comment type="caution">
    <text evidence="3">The sequence shown here is derived from an EMBL/GenBank/DDBJ whole genome shotgun (WGS) entry which is preliminary data.</text>
</comment>
<gene>
    <name evidence="3" type="ORF">LMH87_004282</name>
</gene>
<dbReference type="KEGG" id="amus:LMH87_004282"/>
<organism evidence="3 4">
    <name type="scientific">Akanthomyces muscarius</name>
    <name type="common">Entomopathogenic fungus</name>
    <name type="synonym">Lecanicillium muscarium</name>
    <dbReference type="NCBI Taxonomy" id="2231603"/>
    <lineage>
        <taxon>Eukaryota</taxon>
        <taxon>Fungi</taxon>
        <taxon>Dikarya</taxon>
        <taxon>Ascomycota</taxon>
        <taxon>Pezizomycotina</taxon>
        <taxon>Sordariomycetes</taxon>
        <taxon>Hypocreomycetidae</taxon>
        <taxon>Hypocreales</taxon>
        <taxon>Cordycipitaceae</taxon>
        <taxon>Akanthomyces</taxon>
    </lineage>
</organism>
<evidence type="ECO:0000256" key="1">
    <source>
        <dbReference type="SAM" id="MobiDB-lite"/>
    </source>
</evidence>
<dbReference type="Proteomes" id="UP001144673">
    <property type="component" value="Chromosome 2"/>
</dbReference>
<dbReference type="RefSeq" id="XP_056049100.1">
    <property type="nucleotide sequence ID" value="XM_056195475.1"/>
</dbReference>